<protein>
    <submittedName>
        <fullName evidence="1">Peptidase M24</fullName>
    </submittedName>
</protein>
<proteinExistence type="predicted"/>
<reference evidence="1" key="1">
    <citation type="submission" date="2021-03" db="EMBL/GenBank/DDBJ databases">
        <authorList>
            <consortium name="DOE Joint Genome Institute"/>
            <person name="Ahrendt S."/>
            <person name="Looney B.P."/>
            <person name="Miyauchi S."/>
            <person name="Morin E."/>
            <person name="Drula E."/>
            <person name="Courty P.E."/>
            <person name="Chicoki N."/>
            <person name="Fauchery L."/>
            <person name="Kohler A."/>
            <person name="Kuo A."/>
            <person name="Labutti K."/>
            <person name="Pangilinan J."/>
            <person name="Lipzen A."/>
            <person name="Riley R."/>
            <person name="Andreopoulos W."/>
            <person name="He G."/>
            <person name="Johnson J."/>
            <person name="Barry K.W."/>
            <person name="Grigoriev I.V."/>
            <person name="Nagy L."/>
            <person name="Hibbett D."/>
            <person name="Henrissat B."/>
            <person name="Matheny P.B."/>
            <person name="Labbe J."/>
            <person name="Martin F."/>
        </authorList>
    </citation>
    <scope>NUCLEOTIDE SEQUENCE</scope>
    <source>
        <strain evidence="1">HHB10654</strain>
    </source>
</reference>
<evidence type="ECO:0000313" key="1">
    <source>
        <dbReference type="EMBL" id="KAI0063463.1"/>
    </source>
</evidence>
<comment type="caution">
    <text evidence="1">The sequence shown here is derived from an EMBL/GenBank/DDBJ whole genome shotgun (WGS) entry which is preliminary data.</text>
</comment>
<gene>
    <name evidence="1" type="ORF">BV25DRAFT_1907186</name>
</gene>
<reference evidence="1" key="2">
    <citation type="journal article" date="2022" name="New Phytol.">
        <title>Evolutionary transition to the ectomycorrhizal habit in the genomes of a hyperdiverse lineage of mushroom-forming fungi.</title>
        <authorList>
            <person name="Looney B."/>
            <person name="Miyauchi S."/>
            <person name="Morin E."/>
            <person name="Drula E."/>
            <person name="Courty P.E."/>
            <person name="Kohler A."/>
            <person name="Kuo A."/>
            <person name="LaButti K."/>
            <person name="Pangilinan J."/>
            <person name="Lipzen A."/>
            <person name="Riley R."/>
            <person name="Andreopoulos W."/>
            <person name="He G."/>
            <person name="Johnson J."/>
            <person name="Nolan M."/>
            <person name="Tritt A."/>
            <person name="Barry K.W."/>
            <person name="Grigoriev I.V."/>
            <person name="Nagy L.G."/>
            <person name="Hibbett D."/>
            <person name="Henrissat B."/>
            <person name="Matheny P.B."/>
            <person name="Labbe J."/>
            <person name="Martin F.M."/>
        </authorList>
    </citation>
    <scope>NUCLEOTIDE SEQUENCE</scope>
    <source>
        <strain evidence="1">HHB10654</strain>
    </source>
</reference>
<evidence type="ECO:0000313" key="2">
    <source>
        <dbReference type="Proteomes" id="UP000814140"/>
    </source>
</evidence>
<sequence length="454" mass="48347">MEKSVSAVQESVAIHRPRCAAARRRAAAVICTLLLLPALYLNLNSLVSWIHPAAPPFAHLSAHCAHIPPIAAPAFHQRQRALAATLHALNASVYIAEPGASAQYYANISGRSWHLSERPLLLLVAPRVSADGTVEPRIAVLTPTFEATRARLLPVPAEGAVVYPEWPEDVDPYQVAVDALGVGDGTIFVDGSVRHFVVDGLAAAAPSARVLSAPVEIRQLRERKSAEELEIMRCANEVTVLAIRAVREQLYIGVRESEAHALMDEALAAAGLEGGSSLVLFGENAALPHGSGTDRALGPHDFVLIDCGGSLHGYVSDVTRTFLLPDSSASTRHLALWHLVHVAQARALQAAQAGVVASSVDAAARELLKTSGNGQYFTHRLGHGIGLEGHESPYLRGGSKDVIQTGHTFSDEPGIYIEGEVGVRIEDCIYIDEEGRAVYLTEGVGAPTQSPWAP</sequence>
<keyword evidence="2" id="KW-1185">Reference proteome</keyword>
<dbReference type="Proteomes" id="UP000814140">
    <property type="component" value="Unassembled WGS sequence"/>
</dbReference>
<name>A0ACB8T3Y1_9AGAM</name>
<organism evidence="1 2">
    <name type="scientific">Artomyces pyxidatus</name>
    <dbReference type="NCBI Taxonomy" id="48021"/>
    <lineage>
        <taxon>Eukaryota</taxon>
        <taxon>Fungi</taxon>
        <taxon>Dikarya</taxon>
        <taxon>Basidiomycota</taxon>
        <taxon>Agaricomycotina</taxon>
        <taxon>Agaricomycetes</taxon>
        <taxon>Russulales</taxon>
        <taxon>Auriscalpiaceae</taxon>
        <taxon>Artomyces</taxon>
    </lineage>
</organism>
<dbReference type="EMBL" id="MU277203">
    <property type="protein sequence ID" value="KAI0063463.1"/>
    <property type="molecule type" value="Genomic_DNA"/>
</dbReference>
<accession>A0ACB8T3Y1</accession>